<comment type="caution">
    <text evidence="1">The sequence shown here is derived from an EMBL/GenBank/DDBJ whole genome shotgun (WGS) entry which is preliminary data.</text>
</comment>
<dbReference type="Proteomes" id="UP001165186">
    <property type="component" value="Unassembled WGS sequence"/>
</dbReference>
<name>A0ACB5RV99_9PEZI</name>
<evidence type="ECO:0000313" key="1">
    <source>
        <dbReference type="EMBL" id="GME24472.1"/>
    </source>
</evidence>
<reference evidence="1" key="1">
    <citation type="submission" date="2024-09" db="EMBL/GenBank/DDBJ databases">
        <title>Draft Genome Sequences of Neofusicoccum parvum.</title>
        <authorList>
            <person name="Ashida A."/>
            <person name="Camagna M."/>
            <person name="Tanaka A."/>
            <person name="Takemoto D."/>
        </authorList>
    </citation>
    <scope>NUCLEOTIDE SEQUENCE</scope>
    <source>
        <strain evidence="1">PPO83</strain>
    </source>
</reference>
<evidence type="ECO:0000313" key="2">
    <source>
        <dbReference type="Proteomes" id="UP001165186"/>
    </source>
</evidence>
<dbReference type="EMBL" id="BSXG01000013">
    <property type="protein sequence ID" value="GME24472.1"/>
    <property type="molecule type" value="Genomic_DNA"/>
</dbReference>
<sequence length="209" mass="23455">MGSNPFCEATGCVTYYTFMPVVWCHAIITTGWTTVRMVYVMSKPGMPTSTTTTTQTSVPSPTSCASKSGPSRESFSTHILHRQLAELENEKAKRRWSRQSSSSHLLRQQLAELENERIQRCRSPAPSYHTYQEDDDTPPQLPPLNLDFSEKLLDAKKSLKPQAFVLQIVEKKRPYAVDQPRPVAPMSYIKAHDEGATTFVHMGAGVDVH</sequence>
<organism evidence="1 2">
    <name type="scientific">Neofusicoccum parvum</name>
    <dbReference type="NCBI Taxonomy" id="310453"/>
    <lineage>
        <taxon>Eukaryota</taxon>
        <taxon>Fungi</taxon>
        <taxon>Dikarya</taxon>
        <taxon>Ascomycota</taxon>
        <taxon>Pezizomycotina</taxon>
        <taxon>Dothideomycetes</taxon>
        <taxon>Dothideomycetes incertae sedis</taxon>
        <taxon>Botryosphaeriales</taxon>
        <taxon>Botryosphaeriaceae</taxon>
        <taxon>Neofusicoccum</taxon>
    </lineage>
</organism>
<accession>A0ACB5RV99</accession>
<gene>
    <name evidence="1" type="primary">g10493</name>
    <name evidence="1" type="ORF">NpPPO83_00010493</name>
</gene>
<proteinExistence type="predicted"/>
<keyword evidence="2" id="KW-1185">Reference proteome</keyword>
<protein>
    <submittedName>
        <fullName evidence="1">Uncharacterized protein</fullName>
    </submittedName>
</protein>